<sequence length="345" mass="35156">MADSDTTAPKGFLAELRDAVSTRAALLVIGVFVIELAFIVSYLGAFHSPAPHRIPVAVVAPAPVRGQVVGRLNALPGDPVRARTATDRAEARRLILRRTVDAAVVINPSGTTDTLLVASAGGPSVAQTAGQIAQDVERANGRTVRVTDIRPPHRADGRGLSSFYLVIGLIVGGYVASSALAMSHGARPANVHRTTIRLGSLALLSTASGLGGAIIVDPVFGALPGHFGALWGIGALTTFTAAAVGMALQVLFGQLGVGLALLVFVVLGNPSAGGVYPSSLLPPFWSAIGQALPTGAATTLVRNTVYFNGNGTALAWWVLAAWAAGGLLVSYAASVRGRRALGAAA</sequence>
<keyword evidence="2 5" id="KW-0812">Transmembrane</keyword>
<evidence type="ECO:0000313" key="8">
    <source>
        <dbReference type="Proteomes" id="UP001216579"/>
    </source>
</evidence>
<keyword evidence="3 5" id="KW-1133">Transmembrane helix</keyword>
<name>A0ABT5ZVK6_9ACTN</name>
<dbReference type="PANTHER" id="PTHR43077">
    <property type="entry name" value="TRANSPORT PERMEASE YVFS-RELATED"/>
    <property type="match status" value="1"/>
</dbReference>
<feature type="transmembrane region" description="Helical" evidence="5">
    <location>
        <begin position="314"/>
        <end position="333"/>
    </location>
</feature>
<reference evidence="7 8" key="1">
    <citation type="submission" date="2023-03" db="EMBL/GenBank/DDBJ databases">
        <title>Draft genome sequence of Streptomyces sp. RB6PN23 isolated from peat swamp forest in Thailand.</title>
        <authorList>
            <person name="Klaysubun C."/>
            <person name="Duangmal K."/>
        </authorList>
    </citation>
    <scope>NUCLEOTIDE SEQUENCE [LARGE SCALE GENOMIC DNA]</scope>
    <source>
        <strain evidence="7 8">RB6PN23</strain>
    </source>
</reference>
<proteinExistence type="predicted"/>
<evidence type="ECO:0000256" key="2">
    <source>
        <dbReference type="ARBA" id="ARBA00022692"/>
    </source>
</evidence>
<organism evidence="7 8">
    <name type="scientific">Streptomyces silvisoli</name>
    <dbReference type="NCBI Taxonomy" id="3034235"/>
    <lineage>
        <taxon>Bacteria</taxon>
        <taxon>Bacillati</taxon>
        <taxon>Actinomycetota</taxon>
        <taxon>Actinomycetes</taxon>
        <taxon>Kitasatosporales</taxon>
        <taxon>Streptomycetaceae</taxon>
        <taxon>Streptomyces</taxon>
    </lineage>
</organism>
<dbReference type="InterPro" id="IPR013525">
    <property type="entry name" value="ABC2_TM"/>
</dbReference>
<dbReference type="Pfam" id="PF12698">
    <property type="entry name" value="ABC2_membrane_3"/>
    <property type="match status" value="1"/>
</dbReference>
<accession>A0ABT5ZVK6</accession>
<feature type="transmembrane region" description="Helical" evidence="5">
    <location>
        <begin position="24"/>
        <end position="45"/>
    </location>
</feature>
<evidence type="ECO:0000259" key="6">
    <source>
        <dbReference type="Pfam" id="PF12698"/>
    </source>
</evidence>
<evidence type="ECO:0000256" key="3">
    <source>
        <dbReference type="ARBA" id="ARBA00022989"/>
    </source>
</evidence>
<dbReference type="RefSeq" id="WP_276096698.1">
    <property type="nucleotide sequence ID" value="NZ_JARJBC010000030.1"/>
</dbReference>
<evidence type="ECO:0000256" key="5">
    <source>
        <dbReference type="SAM" id="Phobius"/>
    </source>
</evidence>
<dbReference type="PANTHER" id="PTHR43077:SF10">
    <property type="entry name" value="TRANSPORT PERMEASE PROTEIN"/>
    <property type="match status" value="1"/>
</dbReference>
<comment type="caution">
    <text evidence="7">The sequence shown here is derived from an EMBL/GenBank/DDBJ whole genome shotgun (WGS) entry which is preliminary data.</text>
</comment>
<feature type="transmembrane region" description="Helical" evidence="5">
    <location>
        <begin position="163"/>
        <end position="183"/>
    </location>
</feature>
<protein>
    <submittedName>
        <fullName evidence="7">DUF3533 domain-containing protein</fullName>
    </submittedName>
</protein>
<evidence type="ECO:0000256" key="4">
    <source>
        <dbReference type="ARBA" id="ARBA00023136"/>
    </source>
</evidence>
<dbReference type="EMBL" id="JARJBC010000030">
    <property type="protein sequence ID" value="MDF3293855.1"/>
    <property type="molecule type" value="Genomic_DNA"/>
</dbReference>
<feature type="domain" description="ABC-2 type transporter transmembrane" evidence="6">
    <location>
        <begin position="32"/>
        <end position="330"/>
    </location>
</feature>
<evidence type="ECO:0000313" key="7">
    <source>
        <dbReference type="EMBL" id="MDF3293855.1"/>
    </source>
</evidence>
<keyword evidence="4 5" id="KW-0472">Membrane</keyword>
<evidence type="ECO:0000256" key="1">
    <source>
        <dbReference type="ARBA" id="ARBA00004141"/>
    </source>
</evidence>
<feature type="transmembrane region" description="Helical" evidence="5">
    <location>
        <begin position="195"/>
        <end position="216"/>
    </location>
</feature>
<keyword evidence="8" id="KW-1185">Reference proteome</keyword>
<dbReference type="Proteomes" id="UP001216579">
    <property type="component" value="Unassembled WGS sequence"/>
</dbReference>
<dbReference type="InterPro" id="IPR051328">
    <property type="entry name" value="T7SS_ABC-Transporter"/>
</dbReference>
<gene>
    <name evidence="7" type="ORF">P3G67_32505</name>
</gene>
<feature type="transmembrane region" description="Helical" evidence="5">
    <location>
        <begin position="228"/>
        <end position="248"/>
    </location>
</feature>
<comment type="subcellular location">
    <subcellularLocation>
        <location evidence="1">Membrane</location>
        <topology evidence="1">Multi-pass membrane protein</topology>
    </subcellularLocation>
</comment>
<feature type="transmembrane region" description="Helical" evidence="5">
    <location>
        <begin position="255"/>
        <end position="276"/>
    </location>
</feature>